<evidence type="ECO:0000256" key="2">
    <source>
        <dbReference type="ARBA" id="ARBA00022908"/>
    </source>
</evidence>
<comment type="similarity">
    <text evidence="1">Belongs to the 'phage' integrase family.</text>
</comment>
<accession>A0ABT8FHH3</accession>
<sequence length="304" mass="34315">MTHATLPLPAAGTDDLTLAIVSYLGRYHGNTFKLYRYHLGLFIAWCETNGLHPLNDVDRPHVEFYVRHLIEDRGLQPSSVHTAMTPVKGFYDFAVWDRRITFDPARKIALPKIHHKKSELVPQRQLDLFLETAKDTSPRHWCLVALLSSMALRISEAASLRLENYKGIETGAPSLTFKEKGGNIRTTPVPMPLVPIIERVRGGRDFGPVITQRDGVSPLTRHGATGLVETVNRRAAKAGLTRHINPHLLRKMAITEAFNMNMPVRDVQEFARHADPRTTSRHYDLGHTNTYRHPVHQVAARLAV</sequence>
<evidence type="ECO:0000256" key="3">
    <source>
        <dbReference type="ARBA" id="ARBA00023125"/>
    </source>
</evidence>
<dbReference type="CDD" id="cd00397">
    <property type="entry name" value="DNA_BRE_C"/>
    <property type="match status" value="1"/>
</dbReference>
<evidence type="ECO:0000259" key="6">
    <source>
        <dbReference type="PROSITE" id="PS51898"/>
    </source>
</evidence>
<dbReference type="EMBL" id="JAUHJQ010000005">
    <property type="protein sequence ID" value="MDN4173900.1"/>
    <property type="molecule type" value="Genomic_DNA"/>
</dbReference>
<evidence type="ECO:0000313" key="8">
    <source>
        <dbReference type="EMBL" id="MDN4173900.1"/>
    </source>
</evidence>
<evidence type="ECO:0000256" key="1">
    <source>
        <dbReference type="ARBA" id="ARBA00008857"/>
    </source>
</evidence>
<feature type="domain" description="Tyr recombinase" evidence="6">
    <location>
        <begin position="115"/>
        <end position="299"/>
    </location>
</feature>
<evidence type="ECO:0000256" key="5">
    <source>
        <dbReference type="PROSITE-ProRule" id="PRU01248"/>
    </source>
</evidence>
<dbReference type="InterPro" id="IPR010998">
    <property type="entry name" value="Integrase_recombinase_N"/>
</dbReference>
<dbReference type="PROSITE" id="PS51898">
    <property type="entry name" value="TYR_RECOMBINASE"/>
    <property type="match status" value="1"/>
</dbReference>
<keyword evidence="4" id="KW-0233">DNA recombination</keyword>
<comment type="caution">
    <text evidence="8">The sequence shown here is derived from an EMBL/GenBank/DDBJ whole genome shotgun (WGS) entry which is preliminary data.</text>
</comment>
<name>A0ABT8FHH3_9ACTN</name>
<keyword evidence="9" id="KW-1185">Reference proteome</keyword>
<dbReference type="InterPro" id="IPR011010">
    <property type="entry name" value="DNA_brk_join_enz"/>
</dbReference>
<protein>
    <submittedName>
        <fullName evidence="8">Tyrosine-type recombinase/integrase</fullName>
    </submittedName>
</protein>
<proteinExistence type="inferred from homology"/>
<evidence type="ECO:0000259" key="7">
    <source>
        <dbReference type="PROSITE" id="PS51900"/>
    </source>
</evidence>
<keyword evidence="3 5" id="KW-0238">DNA-binding</keyword>
<dbReference type="InterPro" id="IPR002104">
    <property type="entry name" value="Integrase_catalytic"/>
</dbReference>
<reference evidence="8" key="1">
    <citation type="submission" date="2023-06" db="EMBL/GenBank/DDBJ databases">
        <title>Draft genome sequence of Nocardioides sp. SOB77.</title>
        <authorList>
            <person name="Zhang G."/>
        </authorList>
    </citation>
    <scope>NUCLEOTIDE SEQUENCE</scope>
    <source>
        <strain evidence="8">SOB77</strain>
    </source>
</reference>
<dbReference type="Gene3D" id="1.10.150.130">
    <property type="match status" value="1"/>
</dbReference>
<dbReference type="InterPro" id="IPR044068">
    <property type="entry name" value="CB"/>
</dbReference>
<dbReference type="Pfam" id="PF00589">
    <property type="entry name" value="Phage_integrase"/>
    <property type="match status" value="1"/>
</dbReference>
<keyword evidence="2" id="KW-0229">DNA integration</keyword>
<dbReference type="SUPFAM" id="SSF56349">
    <property type="entry name" value="DNA breaking-rejoining enzymes"/>
    <property type="match status" value="1"/>
</dbReference>
<feature type="domain" description="Core-binding (CB)" evidence="7">
    <location>
        <begin position="14"/>
        <end position="95"/>
    </location>
</feature>
<evidence type="ECO:0000256" key="4">
    <source>
        <dbReference type="ARBA" id="ARBA00023172"/>
    </source>
</evidence>
<organism evidence="8 9">
    <name type="scientific">Nocardioides oceani</name>
    <dbReference type="NCBI Taxonomy" id="3058369"/>
    <lineage>
        <taxon>Bacteria</taxon>
        <taxon>Bacillati</taxon>
        <taxon>Actinomycetota</taxon>
        <taxon>Actinomycetes</taxon>
        <taxon>Propionibacteriales</taxon>
        <taxon>Nocardioidaceae</taxon>
        <taxon>Nocardioides</taxon>
    </lineage>
</organism>
<evidence type="ECO:0000313" key="9">
    <source>
        <dbReference type="Proteomes" id="UP001168620"/>
    </source>
</evidence>
<dbReference type="PROSITE" id="PS51900">
    <property type="entry name" value="CB"/>
    <property type="match status" value="1"/>
</dbReference>
<dbReference type="Pfam" id="PF02899">
    <property type="entry name" value="Phage_int_SAM_1"/>
    <property type="match status" value="1"/>
</dbReference>
<dbReference type="PANTHER" id="PTHR30349:SF41">
    <property type="entry name" value="INTEGRASE_RECOMBINASE PROTEIN MJ0367-RELATED"/>
    <property type="match status" value="1"/>
</dbReference>
<dbReference type="InterPro" id="IPR050090">
    <property type="entry name" value="Tyrosine_recombinase_XerCD"/>
</dbReference>
<dbReference type="RefSeq" id="WP_300953002.1">
    <property type="nucleotide sequence ID" value="NZ_JAUHJQ010000005.1"/>
</dbReference>
<gene>
    <name evidence="8" type="ORF">QWY28_13145</name>
</gene>
<dbReference type="InterPro" id="IPR013762">
    <property type="entry name" value="Integrase-like_cat_sf"/>
</dbReference>
<dbReference type="Proteomes" id="UP001168620">
    <property type="component" value="Unassembled WGS sequence"/>
</dbReference>
<dbReference type="Gene3D" id="1.10.443.10">
    <property type="entry name" value="Intergrase catalytic core"/>
    <property type="match status" value="1"/>
</dbReference>
<dbReference type="PANTHER" id="PTHR30349">
    <property type="entry name" value="PHAGE INTEGRASE-RELATED"/>
    <property type="match status" value="1"/>
</dbReference>
<dbReference type="InterPro" id="IPR004107">
    <property type="entry name" value="Integrase_SAM-like_N"/>
</dbReference>